<keyword evidence="2" id="KW-1133">Transmembrane helix</keyword>
<evidence type="ECO:0000256" key="1">
    <source>
        <dbReference type="SAM" id="MobiDB-lite"/>
    </source>
</evidence>
<evidence type="ECO:0000313" key="3">
    <source>
        <dbReference type="EMBL" id="QSB14628.1"/>
    </source>
</evidence>
<accession>A0A895YL86</accession>
<keyword evidence="4" id="KW-1185">Reference proteome</keyword>
<dbReference type="KEGG" id="nhy:JQS43_24720"/>
<proteinExistence type="predicted"/>
<dbReference type="Proteomes" id="UP000662857">
    <property type="component" value="Chromosome"/>
</dbReference>
<keyword evidence="2" id="KW-0812">Transmembrane</keyword>
<reference evidence="3" key="1">
    <citation type="submission" date="2021-02" db="EMBL/GenBank/DDBJ databases">
        <title>Natrosporangium hydrolyticum gen. nov., sp. nov, a haloalkaliphilic actinobacterium from a soda solonchak soil.</title>
        <authorList>
            <person name="Sorokin D.Y."/>
            <person name="Khijniak T.V."/>
            <person name="Zakharycheva A.P."/>
            <person name="Boueva O.V."/>
            <person name="Ariskina E.V."/>
            <person name="Hahnke R.L."/>
            <person name="Bunk B."/>
            <person name="Sproer C."/>
            <person name="Schumann P."/>
            <person name="Evtushenko L.I."/>
            <person name="Kublanov I.V."/>
        </authorList>
    </citation>
    <scope>NUCLEOTIDE SEQUENCE</scope>
    <source>
        <strain evidence="3">DSM 106523</strain>
    </source>
</reference>
<dbReference type="AlphaFoldDB" id="A0A895YL86"/>
<name>A0A895YL86_9ACTN</name>
<sequence length="153" mass="15778">MSHPGSPDPPLAPASAGPPPGSRGRGLRYAAVVVVGLLVGLAAGWGGFTLIRDSGDGGEDRYVRGACQALADFQRGGVTWNDPESWRDDAFVTYHLWTAVIGYSHAAATADPDFDISEGSGQAPASPDLSRLDVDALADSEAALAELCADRGL</sequence>
<evidence type="ECO:0000313" key="4">
    <source>
        <dbReference type="Proteomes" id="UP000662857"/>
    </source>
</evidence>
<organism evidence="3 4">
    <name type="scientific">Natronosporangium hydrolyticum</name>
    <dbReference type="NCBI Taxonomy" id="2811111"/>
    <lineage>
        <taxon>Bacteria</taxon>
        <taxon>Bacillati</taxon>
        <taxon>Actinomycetota</taxon>
        <taxon>Actinomycetes</taxon>
        <taxon>Micromonosporales</taxon>
        <taxon>Micromonosporaceae</taxon>
        <taxon>Natronosporangium</taxon>
    </lineage>
</organism>
<dbReference type="EMBL" id="CP070499">
    <property type="protein sequence ID" value="QSB14628.1"/>
    <property type="molecule type" value="Genomic_DNA"/>
</dbReference>
<feature type="transmembrane region" description="Helical" evidence="2">
    <location>
        <begin position="29"/>
        <end position="51"/>
    </location>
</feature>
<gene>
    <name evidence="3" type="ORF">JQS43_24720</name>
</gene>
<feature type="compositionally biased region" description="Pro residues" evidence="1">
    <location>
        <begin position="1"/>
        <end position="21"/>
    </location>
</feature>
<keyword evidence="2" id="KW-0472">Membrane</keyword>
<dbReference type="RefSeq" id="WP_239676778.1">
    <property type="nucleotide sequence ID" value="NZ_CP070499.1"/>
</dbReference>
<feature type="region of interest" description="Disordered" evidence="1">
    <location>
        <begin position="1"/>
        <end position="22"/>
    </location>
</feature>
<evidence type="ECO:0000256" key="2">
    <source>
        <dbReference type="SAM" id="Phobius"/>
    </source>
</evidence>
<protein>
    <submittedName>
        <fullName evidence="3">Uncharacterized protein</fullName>
    </submittedName>
</protein>